<keyword evidence="3" id="KW-1185">Reference proteome</keyword>
<proteinExistence type="predicted"/>
<reference evidence="2" key="1">
    <citation type="submission" date="2019-10" db="EMBL/GenBank/DDBJ databases">
        <authorList>
            <consortium name="DOE Joint Genome Institute"/>
            <person name="Kuo A."/>
            <person name="Miyauchi S."/>
            <person name="Kiss E."/>
            <person name="Drula E."/>
            <person name="Kohler A."/>
            <person name="Sanchez-Garcia M."/>
            <person name="Andreopoulos B."/>
            <person name="Barry K.W."/>
            <person name="Bonito G."/>
            <person name="Buee M."/>
            <person name="Carver A."/>
            <person name="Chen C."/>
            <person name="Cichocki N."/>
            <person name="Clum A."/>
            <person name="Culley D."/>
            <person name="Crous P.W."/>
            <person name="Fauchery L."/>
            <person name="Girlanda M."/>
            <person name="Hayes R."/>
            <person name="Keri Z."/>
            <person name="LaButti K."/>
            <person name="Lipzen A."/>
            <person name="Lombard V."/>
            <person name="Magnuson J."/>
            <person name="Maillard F."/>
            <person name="Morin E."/>
            <person name="Murat C."/>
            <person name="Nolan M."/>
            <person name="Ohm R."/>
            <person name="Pangilinan J."/>
            <person name="Pereira M."/>
            <person name="Perotto S."/>
            <person name="Peter M."/>
            <person name="Riley R."/>
            <person name="Sitrit Y."/>
            <person name="Stielow B."/>
            <person name="Szollosi G."/>
            <person name="Zifcakova L."/>
            <person name="Stursova M."/>
            <person name="Spatafora J.W."/>
            <person name="Tedersoo L."/>
            <person name="Vaario L.-M."/>
            <person name="Yamada A."/>
            <person name="Yan M."/>
            <person name="Wang P."/>
            <person name="Xu J."/>
            <person name="Bruns T."/>
            <person name="Baldrian P."/>
            <person name="Vilgalys R."/>
            <person name="Henrissat B."/>
            <person name="Grigoriev I.V."/>
            <person name="Hibbett D."/>
            <person name="Nagy L.G."/>
            <person name="Martin F.M."/>
        </authorList>
    </citation>
    <scope>NUCLEOTIDE SEQUENCE</scope>
    <source>
        <strain evidence="2">BED1</strain>
    </source>
</reference>
<organism evidence="2 3">
    <name type="scientific">Boletus edulis BED1</name>
    <dbReference type="NCBI Taxonomy" id="1328754"/>
    <lineage>
        <taxon>Eukaryota</taxon>
        <taxon>Fungi</taxon>
        <taxon>Dikarya</taxon>
        <taxon>Basidiomycota</taxon>
        <taxon>Agaricomycotina</taxon>
        <taxon>Agaricomycetes</taxon>
        <taxon>Agaricomycetidae</taxon>
        <taxon>Boletales</taxon>
        <taxon>Boletineae</taxon>
        <taxon>Boletaceae</taxon>
        <taxon>Boletoideae</taxon>
        <taxon>Boletus</taxon>
    </lineage>
</organism>
<dbReference type="EMBL" id="WHUW01000014">
    <property type="protein sequence ID" value="KAF8439290.1"/>
    <property type="molecule type" value="Genomic_DNA"/>
</dbReference>
<dbReference type="AlphaFoldDB" id="A0AAD4GF35"/>
<comment type="caution">
    <text evidence="2">The sequence shown here is derived from an EMBL/GenBank/DDBJ whole genome shotgun (WGS) entry which is preliminary data.</text>
</comment>
<evidence type="ECO:0000256" key="1">
    <source>
        <dbReference type="SAM" id="Coils"/>
    </source>
</evidence>
<reference evidence="2" key="2">
    <citation type="journal article" date="2020" name="Nat. Commun.">
        <title>Large-scale genome sequencing of mycorrhizal fungi provides insights into the early evolution of symbiotic traits.</title>
        <authorList>
            <person name="Miyauchi S."/>
            <person name="Kiss E."/>
            <person name="Kuo A."/>
            <person name="Drula E."/>
            <person name="Kohler A."/>
            <person name="Sanchez-Garcia M."/>
            <person name="Morin E."/>
            <person name="Andreopoulos B."/>
            <person name="Barry K.W."/>
            <person name="Bonito G."/>
            <person name="Buee M."/>
            <person name="Carver A."/>
            <person name="Chen C."/>
            <person name="Cichocki N."/>
            <person name="Clum A."/>
            <person name="Culley D."/>
            <person name="Crous P.W."/>
            <person name="Fauchery L."/>
            <person name="Girlanda M."/>
            <person name="Hayes R.D."/>
            <person name="Keri Z."/>
            <person name="LaButti K."/>
            <person name="Lipzen A."/>
            <person name="Lombard V."/>
            <person name="Magnuson J."/>
            <person name="Maillard F."/>
            <person name="Murat C."/>
            <person name="Nolan M."/>
            <person name="Ohm R.A."/>
            <person name="Pangilinan J."/>
            <person name="Pereira M.F."/>
            <person name="Perotto S."/>
            <person name="Peter M."/>
            <person name="Pfister S."/>
            <person name="Riley R."/>
            <person name="Sitrit Y."/>
            <person name="Stielow J.B."/>
            <person name="Szollosi G."/>
            <person name="Zifcakova L."/>
            <person name="Stursova M."/>
            <person name="Spatafora J.W."/>
            <person name="Tedersoo L."/>
            <person name="Vaario L.M."/>
            <person name="Yamada A."/>
            <person name="Yan M."/>
            <person name="Wang P."/>
            <person name="Xu J."/>
            <person name="Bruns T."/>
            <person name="Baldrian P."/>
            <person name="Vilgalys R."/>
            <person name="Dunand C."/>
            <person name="Henrissat B."/>
            <person name="Grigoriev I.V."/>
            <person name="Hibbett D."/>
            <person name="Nagy L.G."/>
            <person name="Martin F.M."/>
        </authorList>
    </citation>
    <scope>NUCLEOTIDE SEQUENCE</scope>
    <source>
        <strain evidence="2">BED1</strain>
    </source>
</reference>
<evidence type="ECO:0000313" key="3">
    <source>
        <dbReference type="Proteomes" id="UP001194468"/>
    </source>
</evidence>
<dbReference type="Proteomes" id="UP001194468">
    <property type="component" value="Unassembled WGS sequence"/>
</dbReference>
<feature type="coiled-coil region" evidence="1">
    <location>
        <begin position="427"/>
        <end position="454"/>
    </location>
</feature>
<accession>A0AAD4GF35</accession>
<sequence length="531" mass="60607">MGRPTLYHNTEERVAAARAARKRYYERNKPAISRKMKLKYKARCTLTKSEPCSTPARQKPAVGGSNMSWPENELCAVERSLLHLVSGSLNSLLERLISTSAARETLDGTIEGLILRANDIQNSANEIESEILQERGVGTQLAIAHKVACCIATTISMLEDVLMAHMEGTLDTLYDRNGLHYQKEADIGYDNSIFQHLYQLSTCYNGSSTRMGSGSPFLPFSLSSFLRPSPRNCLRSTCANWFKKYTRSVKKMGGHEWATNEQKKWLQDYYEEHYVHCLVNREYTQFKPIFFEAWFHKWPEIQSKECGFPPGSTPVSLTPIQRQTLARQIAKRQKQLLNAMRWKANTSREKRSTSAVDPFKSMNRLIKDSGKRTRSLSEEQVYSKLYYEGEIKPKYEEECARLGLDTTSKKERMTVRRRLTKEAWDESSKDEQLRREVLEEKARLEAERAIAEMSAPRSVVAPSPPDMNLRTKAVNDLPAMLVKLLDRFKDETGWAFTVLAGGPDYSKGDKIKTFSIHVGETPLGMNFTQAH</sequence>
<protein>
    <submittedName>
        <fullName evidence="2">Uncharacterized protein</fullName>
    </submittedName>
</protein>
<name>A0AAD4GF35_BOLED</name>
<evidence type="ECO:0000313" key="2">
    <source>
        <dbReference type="EMBL" id="KAF8439290.1"/>
    </source>
</evidence>
<keyword evidence="1" id="KW-0175">Coiled coil</keyword>
<gene>
    <name evidence="2" type="ORF">L210DRAFT_3646067</name>
</gene>